<dbReference type="RefSeq" id="WP_043467324.1">
    <property type="nucleotide sequence ID" value="NZ_CP134822.1"/>
</dbReference>
<evidence type="ECO:0000313" key="2">
    <source>
        <dbReference type="Proteomes" id="UP000028058"/>
    </source>
</evidence>
<reference evidence="1 2" key="1">
    <citation type="journal article" date="2014" name="Genome Announc.">
        <title>Draft Genome Sequence of Streptomyces fradiae ATCC 19609, a Strain Highly Sensitive to Antibiotics.</title>
        <authorList>
            <person name="Bekker O.B."/>
            <person name="Klimina K.M."/>
            <person name="Vatlin A.A."/>
            <person name="Zakharevich N.V."/>
            <person name="Kasianov A.S."/>
            <person name="Danilenko V.N."/>
        </authorList>
    </citation>
    <scope>NUCLEOTIDE SEQUENCE [LARGE SCALE GENOMIC DNA]</scope>
    <source>
        <strain evidence="1 2">ATCC 19609</strain>
    </source>
</reference>
<dbReference type="OrthoDB" id="3419709at2"/>
<protein>
    <submittedName>
        <fullName evidence="1">Uncharacterized protein</fullName>
    </submittedName>
</protein>
<sequence>MNGSGQQGLAESFERVYQAACRMLWAQGAPAWRITGSEWSDARCAAFQALEAVLRSVDGGSPQPGELSDPARHVIARRAPGDVDRPLTFDEALRDWEERLAADPGYLVEREEGGWTESFMGPGLCVVIPHTWHLTTRSILLELYHRLAPGRPAVVIDSGAAELSGLAHEAADALRAPLGVEVPTSHPGDSPWISPDSRPVYEVPDIAARLEELRRAAWRAAETVPTPEELRGALDFALDMDVAEAAVELRKLLAGRPATVWREKHESIDPAQHLVDGADQDGVYGQPTSFGQEASSWRKYLARVPVPWTPPTYRRPPAPEMGDRDVVLSATRALVFAELLDEYAARLYPGRRSGVIHYGAYNLGDSLMWEFGRELRDTSF</sequence>
<gene>
    <name evidence="1" type="ORF">SFRA_017145</name>
</gene>
<proteinExistence type="predicted"/>
<keyword evidence="2" id="KW-1185">Reference proteome</keyword>
<comment type="caution">
    <text evidence="1">The sequence shown here is derived from an EMBL/GenBank/DDBJ whole genome shotgun (WGS) entry which is preliminary data.</text>
</comment>
<name>A0A3M8F8Q0_9ACTN</name>
<dbReference type="Proteomes" id="UP000028058">
    <property type="component" value="Unassembled WGS sequence"/>
</dbReference>
<accession>A0A3M8F8Q0</accession>
<dbReference type="EMBL" id="JNAD02000007">
    <property type="protein sequence ID" value="RKM94968.1"/>
    <property type="molecule type" value="Genomic_DNA"/>
</dbReference>
<evidence type="ECO:0000313" key="1">
    <source>
        <dbReference type="EMBL" id="RKM94968.1"/>
    </source>
</evidence>
<organism evidence="1 2">
    <name type="scientific">Streptomyces xinghaiensis</name>
    <dbReference type="NCBI Taxonomy" id="1038928"/>
    <lineage>
        <taxon>Bacteria</taxon>
        <taxon>Bacillati</taxon>
        <taxon>Actinomycetota</taxon>
        <taxon>Actinomycetes</taxon>
        <taxon>Kitasatosporales</taxon>
        <taxon>Streptomycetaceae</taxon>
        <taxon>Streptomyces</taxon>
    </lineage>
</organism>
<dbReference type="AlphaFoldDB" id="A0A3M8F8Q0"/>